<reference evidence="3 4" key="1">
    <citation type="journal article" date="2021" name="Elife">
        <title>Chloroplast acquisition without the gene transfer in kleptoplastic sea slugs, Plakobranchus ocellatus.</title>
        <authorList>
            <person name="Maeda T."/>
            <person name="Takahashi S."/>
            <person name="Yoshida T."/>
            <person name="Shimamura S."/>
            <person name="Takaki Y."/>
            <person name="Nagai Y."/>
            <person name="Toyoda A."/>
            <person name="Suzuki Y."/>
            <person name="Arimoto A."/>
            <person name="Ishii H."/>
            <person name="Satoh N."/>
            <person name="Nishiyama T."/>
            <person name="Hasebe M."/>
            <person name="Maruyama T."/>
            <person name="Minagawa J."/>
            <person name="Obokata J."/>
            <person name="Shigenobu S."/>
        </authorList>
    </citation>
    <scope>NUCLEOTIDE SEQUENCE [LARGE SCALE GENOMIC DNA]</scope>
</reference>
<evidence type="ECO:0000313" key="4">
    <source>
        <dbReference type="Proteomes" id="UP000735302"/>
    </source>
</evidence>
<proteinExistence type="predicted"/>
<dbReference type="PANTHER" id="PTHR46599">
    <property type="entry name" value="PIGGYBAC TRANSPOSABLE ELEMENT-DERIVED PROTEIN 4"/>
    <property type="match status" value="1"/>
</dbReference>
<feature type="region of interest" description="Disordered" evidence="1">
    <location>
        <begin position="123"/>
        <end position="182"/>
    </location>
</feature>
<dbReference type="PANTHER" id="PTHR46599:SF3">
    <property type="entry name" value="PIGGYBAC TRANSPOSABLE ELEMENT-DERIVED PROTEIN 4"/>
    <property type="match status" value="1"/>
</dbReference>
<dbReference type="InterPro" id="IPR029526">
    <property type="entry name" value="PGBD"/>
</dbReference>
<evidence type="ECO:0000313" key="3">
    <source>
        <dbReference type="EMBL" id="GFO17988.1"/>
    </source>
</evidence>
<sequence>MTFGTVRGNRRGLPKDLSKVNLKTGDVAYWRKGDVVALKWKDKRDVTLLTTIHDPREKVTVTTRSQVKEKPLAVNKYTEVMSGVDMNDQLTTGIPALGQTHTEMVEAALLAFLYLSCNPGPHPPQQVETEKRTTKAKTQPVCHGTGESHDCEVHESEAEGTTGCGKATATWKGISSSGKTLS</sequence>
<dbReference type="EMBL" id="BLXT01004916">
    <property type="protein sequence ID" value="GFO17988.1"/>
    <property type="molecule type" value="Genomic_DNA"/>
</dbReference>
<feature type="compositionally biased region" description="Polar residues" evidence="1">
    <location>
        <begin position="173"/>
        <end position="182"/>
    </location>
</feature>
<feature type="domain" description="PiggyBac transposable element-derived protein" evidence="2">
    <location>
        <begin position="3"/>
        <end position="101"/>
    </location>
</feature>
<name>A0AAV4BFQ1_9GAST</name>
<keyword evidence="4" id="KW-1185">Reference proteome</keyword>
<accession>A0AAV4BFQ1</accession>
<gene>
    <name evidence="3" type="ORF">PoB_004449300</name>
</gene>
<evidence type="ECO:0000256" key="1">
    <source>
        <dbReference type="SAM" id="MobiDB-lite"/>
    </source>
</evidence>
<dbReference type="Pfam" id="PF13843">
    <property type="entry name" value="DDE_Tnp_1_7"/>
    <property type="match status" value="1"/>
</dbReference>
<comment type="caution">
    <text evidence="3">The sequence shown here is derived from an EMBL/GenBank/DDBJ whole genome shotgun (WGS) entry which is preliminary data.</text>
</comment>
<feature type="compositionally biased region" description="Basic and acidic residues" evidence="1">
    <location>
        <begin position="146"/>
        <end position="157"/>
    </location>
</feature>
<evidence type="ECO:0000259" key="2">
    <source>
        <dbReference type="Pfam" id="PF13843"/>
    </source>
</evidence>
<dbReference type="Proteomes" id="UP000735302">
    <property type="component" value="Unassembled WGS sequence"/>
</dbReference>
<protein>
    <submittedName>
        <fullName evidence="3">PiggyBac transposable element-derived protein 4</fullName>
    </submittedName>
</protein>
<organism evidence="3 4">
    <name type="scientific">Plakobranchus ocellatus</name>
    <dbReference type="NCBI Taxonomy" id="259542"/>
    <lineage>
        <taxon>Eukaryota</taxon>
        <taxon>Metazoa</taxon>
        <taxon>Spiralia</taxon>
        <taxon>Lophotrochozoa</taxon>
        <taxon>Mollusca</taxon>
        <taxon>Gastropoda</taxon>
        <taxon>Heterobranchia</taxon>
        <taxon>Euthyneura</taxon>
        <taxon>Panpulmonata</taxon>
        <taxon>Sacoglossa</taxon>
        <taxon>Placobranchoidea</taxon>
        <taxon>Plakobranchidae</taxon>
        <taxon>Plakobranchus</taxon>
    </lineage>
</organism>
<dbReference type="AlphaFoldDB" id="A0AAV4BFQ1"/>